<dbReference type="InterPro" id="IPR042197">
    <property type="entry name" value="Apaf_helical"/>
</dbReference>
<dbReference type="PANTHER" id="PTHR33463">
    <property type="entry name" value="NB-ARC DOMAIN-CONTAINING PROTEIN-RELATED"/>
    <property type="match status" value="1"/>
</dbReference>
<dbReference type="Gene3D" id="1.10.8.430">
    <property type="entry name" value="Helical domain of apoptotic protease-activating factors"/>
    <property type="match status" value="1"/>
</dbReference>
<evidence type="ECO:0000313" key="5">
    <source>
        <dbReference type="EMBL" id="MBA0741688.1"/>
    </source>
</evidence>
<name>A0A7J9BZZ0_GOSGO</name>
<organism evidence="5 6">
    <name type="scientific">Gossypium gossypioides</name>
    <name type="common">Mexican cotton</name>
    <name type="synonym">Selera gossypioides</name>
    <dbReference type="NCBI Taxonomy" id="34282"/>
    <lineage>
        <taxon>Eukaryota</taxon>
        <taxon>Viridiplantae</taxon>
        <taxon>Streptophyta</taxon>
        <taxon>Embryophyta</taxon>
        <taxon>Tracheophyta</taxon>
        <taxon>Spermatophyta</taxon>
        <taxon>Magnoliopsida</taxon>
        <taxon>eudicotyledons</taxon>
        <taxon>Gunneridae</taxon>
        <taxon>Pentapetalae</taxon>
        <taxon>rosids</taxon>
        <taxon>malvids</taxon>
        <taxon>Malvales</taxon>
        <taxon>Malvaceae</taxon>
        <taxon>Malvoideae</taxon>
        <taxon>Gossypium</taxon>
    </lineage>
</organism>
<keyword evidence="2" id="KW-0611">Plant defense</keyword>
<sequence length="227" mass="25464">MQHLRNDDVRKIGVYGMVGVGKTSVAKVVNDELLNGVNNFDILVWVTISRKCSVIELQKKVVKAMNVVITEDGDETLRAGMLSEILSEKGRFVLILDNVWERFFLKKFGILESSGDAWTLLSDKVGQNPISSTDLLLIAKSIVKRCLGLLLVIAIVANSMRGKDNLPIWMNALRRIQNCLLTSESNHENSVILKEQLIKDWIEKELIEEMGSMEANLDKGQAILRTL</sequence>
<dbReference type="Gene3D" id="3.40.50.300">
    <property type="entry name" value="P-loop containing nucleotide triphosphate hydrolases"/>
    <property type="match status" value="1"/>
</dbReference>
<dbReference type="GO" id="GO:0005524">
    <property type="term" value="F:ATP binding"/>
    <property type="evidence" value="ECO:0007669"/>
    <property type="project" value="UniProtKB-KW"/>
</dbReference>
<evidence type="ECO:0000256" key="2">
    <source>
        <dbReference type="ARBA" id="ARBA00022821"/>
    </source>
</evidence>
<dbReference type="InterPro" id="IPR002182">
    <property type="entry name" value="NB-ARC"/>
</dbReference>
<dbReference type="InterPro" id="IPR027417">
    <property type="entry name" value="P-loop_NTPase"/>
</dbReference>
<keyword evidence="3" id="KW-0067">ATP-binding</keyword>
<evidence type="ECO:0000256" key="3">
    <source>
        <dbReference type="ARBA" id="ARBA00022840"/>
    </source>
</evidence>
<evidence type="ECO:0000259" key="4">
    <source>
        <dbReference type="Pfam" id="PF00931"/>
    </source>
</evidence>
<evidence type="ECO:0000256" key="1">
    <source>
        <dbReference type="ARBA" id="ARBA00022741"/>
    </source>
</evidence>
<dbReference type="SUPFAM" id="SSF52540">
    <property type="entry name" value="P-loop containing nucleoside triphosphate hydrolases"/>
    <property type="match status" value="1"/>
</dbReference>
<keyword evidence="1" id="KW-0547">Nucleotide-binding</keyword>
<reference evidence="5 6" key="1">
    <citation type="journal article" date="2019" name="Genome Biol. Evol.">
        <title>Insights into the evolution of the New World diploid cottons (Gossypium, subgenus Houzingenia) based on genome sequencing.</title>
        <authorList>
            <person name="Grover C.E."/>
            <person name="Arick M.A. 2nd"/>
            <person name="Thrash A."/>
            <person name="Conover J.L."/>
            <person name="Sanders W.S."/>
            <person name="Peterson D.G."/>
            <person name="Frelichowski J.E."/>
            <person name="Scheffler J.A."/>
            <person name="Scheffler B.E."/>
            <person name="Wendel J.F."/>
        </authorList>
    </citation>
    <scope>NUCLEOTIDE SEQUENCE [LARGE SCALE GENOMIC DNA]</scope>
    <source>
        <strain evidence="5">5</strain>
        <tissue evidence="5">Leaf</tissue>
    </source>
</reference>
<dbReference type="GO" id="GO:0043531">
    <property type="term" value="F:ADP binding"/>
    <property type="evidence" value="ECO:0007669"/>
    <property type="project" value="InterPro"/>
</dbReference>
<feature type="domain" description="NB-ARC" evidence="4">
    <location>
        <begin position="2"/>
        <end position="110"/>
    </location>
</feature>
<gene>
    <name evidence="5" type="ORF">Gogos_014823</name>
</gene>
<dbReference type="AlphaFoldDB" id="A0A7J9BZZ0"/>
<dbReference type="GO" id="GO:0006952">
    <property type="term" value="P:defense response"/>
    <property type="evidence" value="ECO:0007669"/>
    <property type="project" value="UniProtKB-KW"/>
</dbReference>
<dbReference type="InterPro" id="IPR050905">
    <property type="entry name" value="Plant_NBS-LRR"/>
</dbReference>
<proteinExistence type="predicted"/>
<comment type="caution">
    <text evidence="5">The sequence shown here is derived from an EMBL/GenBank/DDBJ whole genome shotgun (WGS) entry which is preliminary data.</text>
</comment>
<dbReference type="OrthoDB" id="1707259at2759"/>
<accession>A0A7J9BZZ0</accession>
<dbReference type="Pfam" id="PF00931">
    <property type="entry name" value="NB-ARC"/>
    <property type="match status" value="1"/>
</dbReference>
<feature type="non-terminal residue" evidence="5">
    <location>
        <position position="1"/>
    </location>
</feature>
<dbReference type="PRINTS" id="PR00364">
    <property type="entry name" value="DISEASERSIST"/>
</dbReference>
<keyword evidence="6" id="KW-1185">Reference proteome</keyword>
<dbReference type="Proteomes" id="UP000593579">
    <property type="component" value="Unassembled WGS sequence"/>
</dbReference>
<protein>
    <recommendedName>
        <fullName evidence="4">NB-ARC domain-containing protein</fullName>
    </recommendedName>
</protein>
<evidence type="ECO:0000313" key="6">
    <source>
        <dbReference type="Proteomes" id="UP000593579"/>
    </source>
</evidence>
<dbReference type="EMBL" id="JABEZY010000007">
    <property type="protein sequence ID" value="MBA0741688.1"/>
    <property type="molecule type" value="Genomic_DNA"/>
</dbReference>